<proteinExistence type="predicted"/>
<gene>
    <name evidence="2" type="ORF">M9Y10_034947</name>
</gene>
<reference evidence="2 3" key="1">
    <citation type="submission" date="2024-04" db="EMBL/GenBank/DDBJ databases">
        <title>Tritrichomonas musculus Genome.</title>
        <authorList>
            <person name="Alves-Ferreira E."/>
            <person name="Grigg M."/>
            <person name="Lorenzi H."/>
            <person name="Galac M."/>
        </authorList>
    </citation>
    <scope>NUCLEOTIDE SEQUENCE [LARGE SCALE GENOMIC DNA]</scope>
    <source>
        <strain evidence="2 3">EAF2021</strain>
    </source>
</reference>
<evidence type="ECO:0000313" key="2">
    <source>
        <dbReference type="EMBL" id="KAK8890179.1"/>
    </source>
</evidence>
<evidence type="ECO:0008006" key="4">
    <source>
        <dbReference type="Google" id="ProtNLM"/>
    </source>
</evidence>
<evidence type="ECO:0000313" key="3">
    <source>
        <dbReference type="Proteomes" id="UP001470230"/>
    </source>
</evidence>
<dbReference type="EMBL" id="JAPFFF010000005">
    <property type="protein sequence ID" value="KAK8890179.1"/>
    <property type="molecule type" value="Genomic_DNA"/>
</dbReference>
<organism evidence="2 3">
    <name type="scientific">Tritrichomonas musculus</name>
    <dbReference type="NCBI Taxonomy" id="1915356"/>
    <lineage>
        <taxon>Eukaryota</taxon>
        <taxon>Metamonada</taxon>
        <taxon>Parabasalia</taxon>
        <taxon>Tritrichomonadida</taxon>
        <taxon>Tritrichomonadidae</taxon>
        <taxon>Tritrichomonas</taxon>
    </lineage>
</organism>
<name>A0ABR2KGG9_9EUKA</name>
<dbReference type="SUPFAM" id="SSF48371">
    <property type="entry name" value="ARM repeat"/>
    <property type="match status" value="1"/>
</dbReference>
<keyword evidence="3" id="KW-1185">Reference proteome</keyword>
<dbReference type="Proteomes" id="UP001470230">
    <property type="component" value="Unassembled WGS sequence"/>
</dbReference>
<protein>
    <recommendedName>
        <fullName evidence="4">FPL domain-containing protein</fullName>
    </recommendedName>
</protein>
<accession>A0ABR2KGG9</accession>
<dbReference type="InterPro" id="IPR016024">
    <property type="entry name" value="ARM-type_fold"/>
</dbReference>
<sequence>MDYKINDFSNTLNDFDDFIMNPYIYIGMFQSKTSKNQSMFDSGFINEQNEVILKSSDPDQIIESLHSLRLYFQKYPCESIEFQIQNNFFNLLFEKLVRAKEKYTNSILMLFHTFFLIAPQKMIENYMSDECILFFIRILQNDFKEQNIFCTTLLIISLLIYKSPLLFEKIINNGICNVLINIENETKYLNEVLKLNTYQKYDFNDEEFLQNAHKRNEQIEMIEKKEKEIEEEKIRLQIEREKQQQQQQPINLIDPHQQQQQQMNIIDQQQQQQKLMNEDDEFLSNIDSLTKNEPFINYHLKSNYFEDKLNYEEQKNKRMIEKAELNEILMIESHLPLFEYRTSLFVAISGLIKVNFNLIQNYIRIENLMNLLQQNFFPEQNQSVLSYILQSYKLISENDFSLFMSYFNREKTNINYFLKITSIDNKMIIRICLSILNQIIDNDINYFSFDSICSSVQTALNSSNIHNCVSALQIIKRFHEIPGYFYILRDESRTFSQICTLIKNPHHTISLEAFKTFFYAIRSLNEEDFVILIGKQPIIDTSIDFLYTDDEECIKISLMIILRLLQILNKFNDLDYLFNSFEQKVDLSNIYSLISDENQEIGEIAQLVSNEIDLWKQNHS</sequence>
<keyword evidence="1" id="KW-0175">Coiled coil</keyword>
<evidence type="ECO:0000256" key="1">
    <source>
        <dbReference type="SAM" id="Coils"/>
    </source>
</evidence>
<dbReference type="InterPro" id="IPR011989">
    <property type="entry name" value="ARM-like"/>
</dbReference>
<comment type="caution">
    <text evidence="2">The sequence shown here is derived from an EMBL/GenBank/DDBJ whole genome shotgun (WGS) entry which is preliminary data.</text>
</comment>
<dbReference type="Gene3D" id="1.25.10.10">
    <property type="entry name" value="Leucine-rich Repeat Variant"/>
    <property type="match status" value="1"/>
</dbReference>
<feature type="coiled-coil region" evidence="1">
    <location>
        <begin position="212"/>
        <end position="246"/>
    </location>
</feature>